<reference evidence="2" key="1">
    <citation type="submission" date="2023-06" db="EMBL/GenBank/DDBJ databases">
        <authorList>
            <consortium name="Lawrence Berkeley National Laboratory"/>
            <person name="Ahrendt S."/>
            <person name="Sahu N."/>
            <person name="Indic B."/>
            <person name="Wong-Bajracharya J."/>
            <person name="Merenyi Z."/>
            <person name="Ke H.-M."/>
            <person name="Monk M."/>
            <person name="Kocsube S."/>
            <person name="Drula E."/>
            <person name="Lipzen A."/>
            <person name="Balint B."/>
            <person name="Henrissat B."/>
            <person name="Andreopoulos B."/>
            <person name="Martin F.M."/>
            <person name="Harder C.B."/>
            <person name="Rigling D."/>
            <person name="Ford K.L."/>
            <person name="Foster G.D."/>
            <person name="Pangilinan J."/>
            <person name="Papanicolaou A."/>
            <person name="Barry K."/>
            <person name="LaButti K."/>
            <person name="Viragh M."/>
            <person name="Koriabine M."/>
            <person name="Yan M."/>
            <person name="Riley R."/>
            <person name="Champramary S."/>
            <person name="Plett K.L."/>
            <person name="Tsai I.J."/>
            <person name="Slot J."/>
            <person name="Sipos G."/>
            <person name="Plett J."/>
            <person name="Nagy L.G."/>
            <person name="Grigoriev I.V."/>
        </authorList>
    </citation>
    <scope>NUCLEOTIDE SEQUENCE</scope>
    <source>
        <strain evidence="2">ICMP 16352</strain>
    </source>
</reference>
<dbReference type="EMBL" id="JAUEPR010000003">
    <property type="protein sequence ID" value="KAK0487904.1"/>
    <property type="molecule type" value="Genomic_DNA"/>
</dbReference>
<evidence type="ECO:0000256" key="1">
    <source>
        <dbReference type="SAM" id="MobiDB-lite"/>
    </source>
</evidence>
<dbReference type="SUPFAM" id="SSF52047">
    <property type="entry name" value="RNI-like"/>
    <property type="match status" value="1"/>
</dbReference>
<dbReference type="Proteomes" id="UP001175227">
    <property type="component" value="Unassembled WGS sequence"/>
</dbReference>
<evidence type="ECO:0000313" key="3">
    <source>
        <dbReference type="Proteomes" id="UP001175227"/>
    </source>
</evidence>
<proteinExistence type="predicted"/>
<name>A0AA39ULI2_9AGAR</name>
<gene>
    <name evidence="2" type="ORF">IW261DRAFT_654732</name>
</gene>
<evidence type="ECO:0000313" key="2">
    <source>
        <dbReference type="EMBL" id="KAK0487904.1"/>
    </source>
</evidence>
<comment type="caution">
    <text evidence="2">The sequence shown here is derived from an EMBL/GenBank/DDBJ whole genome shotgun (WGS) entry which is preliminary data.</text>
</comment>
<evidence type="ECO:0008006" key="4">
    <source>
        <dbReference type="Google" id="ProtNLM"/>
    </source>
</evidence>
<organism evidence="2 3">
    <name type="scientific">Armillaria novae-zelandiae</name>
    <dbReference type="NCBI Taxonomy" id="153914"/>
    <lineage>
        <taxon>Eukaryota</taxon>
        <taxon>Fungi</taxon>
        <taxon>Dikarya</taxon>
        <taxon>Basidiomycota</taxon>
        <taxon>Agaricomycotina</taxon>
        <taxon>Agaricomycetes</taxon>
        <taxon>Agaricomycetidae</taxon>
        <taxon>Agaricales</taxon>
        <taxon>Marasmiineae</taxon>
        <taxon>Physalacriaceae</taxon>
        <taxon>Armillaria</taxon>
    </lineage>
</organism>
<feature type="region of interest" description="Disordered" evidence="1">
    <location>
        <begin position="189"/>
        <end position="212"/>
    </location>
</feature>
<accession>A0AA39ULI2</accession>
<protein>
    <recommendedName>
        <fullName evidence="4">F-box domain-containing protein</fullName>
    </recommendedName>
</protein>
<dbReference type="InterPro" id="IPR032675">
    <property type="entry name" value="LRR_dom_sf"/>
</dbReference>
<dbReference type="AlphaFoldDB" id="A0AA39ULI2"/>
<sequence>MSNFADILNLLVQRHASNLDCDFPESLSPLLKTNNLPSESDTKVLETLSKRVSNTFRLITSDMELLIGAHSQLTKIQDHLLRVDDDIKIAMSSSTERLPVELLVQVFREATSTRGNPLDMRWEPFVISRVCHKWRVLATEQCPEIWTKFMFEHAVWDDVKGPAALLSLVLSRGVKRLLEFSFDAPAADDVSETNSEADSLDEDNAEIDERRPSHCRREDSATGQLLQVLVRHCHRWRDVRFSIPADLSSLLSPIRGKLPALIHFCLDCDHVYSTPSSILEPFILDGAPLLKTVSLSCLKTHFPVLIPAGVPNLTSYTDFRPGIQDPKLRQHFLNIIRTSPHLKSFSISDMCPPTDPTPRVAHPGIAHLRASDGTFLRSLTLPGLTKMELHRAVMFQGTYEISSLYDLVVHSACNLSSLKVVNCRVNEDLIHILEASPDLTTLILEIHGSETNNSPRTIKSLFDQLRSSEHVLVPRLQSLALSLKTVGFLSTYDELFDSSFGYTIEDRWRNRSLCSLTVAIEPIWREFKLSPISRRRLMMLKDEGMNVEFRRSGTSLV</sequence>
<keyword evidence="3" id="KW-1185">Reference proteome</keyword>
<dbReference type="Gene3D" id="3.80.10.10">
    <property type="entry name" value="Ribonuclease Inhibitor"/>
    <property type="match status" value="1"/>
</dbReference>